<sequence>MDQKEKAIYLDSLIIKLNAQNINDFKKDIISNK</sequence>
<dbReference type="AlphaFoldDB" id="A0A383EC26"/>
<organism evidence="1">
    <name type="scientific">marine metagenome</name>
    <dbReference type="NCBI Taxonomy" id="408172"/>
    <lineage>
        <taxon>unclassified sequences</taxon>
        <taxon>metagenomes</taxon>
        <taxon>ecological metagenomes</taxon>
    </lineage>
</organism>
<gene>
    <name evidence="1" type="ORF">METZ01_LOCUS507023</name>
</gene>
<name>A0A383EC26_9ZZZZ</name>
<reference evidence="1" key="1">
    <citation type="submission" date="2018-05" db="EMBL/GenBank/DDBJ databases">
        <authorList>
            <person name="Lanie J.A."/>
            <person name="Ng W.-L."/>
            <person name="Kazmierczak K.M."/>
            <person name="Andrzejewski T.M."/>
            <person name="Davidsen T.M."/>
            <person name="Wayne K.J."/>
            <person name="Tettelin H."/>
            <person name="Glass J.I."/>
            <person name="Rusch D."/>
            <person name="Podicherti R."/>
            <person name="Tsui H.-C.T."/>
            <person name="Winkler M.E."/>
        </authorList>
    </citation>
    <scope>NUCLEOTIDE SEQUENCE</scope>
</reference>
<dbReference type="EMBL" id="UINC01224511">
    <property type="protein sequence ID" value="SVE54169.1"/>
    <property type="molecule type" value="Genomic_DNA"/>
</dbReference>
<protein>
    <submittedName>
        <fullName evidence="1">Uncharacterized protein</fullName>
    </submittedName>
</protein>
<evidence type="ECO:0000313" key="1">
    <source>
        <dbReference type="EMBL" id="SVE54169.1"/>
    </source>
</evidence>
<proteinExistence type="predicted"/>
<accession>A0A383EC26</accession>
<feature type="non-terminal residue" evidence="1">
    <location>
        <position position="33"/>
    </location>
</feature>